<reference evidence="2 3" key="1">
    <citation type="submission" date="2020-07" db="EMBL/GenBank/DDBJ databases">
        <authorList>
            <person name="Zhuang K."/>
            <person name="Ran Y."/>
        </authorList>
    </citation>
    <scope>NUCLEOTIDE SEQUENCE [LARGE SCALE GENOMIC DNA]</scope>
    <source>
        <strain evidence="2 3">WCH-YHL-001</strain>
    </source>
</reference>
<evidence type="ECO:0000313" key="3">
    <source>
        <dbReference type="Proteomes" id="UP000515512"/>
    </source>
</evidence>
<dbReference type="PANTHER" id="PTHR23530:SF1">
    <property type="entry name" value="PERMEASE, MAJOR FACILITATOR SUPERFAMILY-RELATED"/>
    <property type="match status" value="1"/>
</dbReference>
<name>A0A7D7A230_9NOCA</name>
<feature type="transmembrane region" description="Helical" evidence="1">
    <location>
        <begin position="310"/>
        <end position="330"/>
    </location>
</feature>
<proteinExistence type="predicted"/>
<gene>
    <name evidence="2" type="ORF">H0264_01705</name>
</gene>
<accession>A0A7D7A230</accession>
<feature type="transmembrane region" description="Helical" evidence="1">
    <location>
        <begin position="12"/>
        <end position="37"/>
    </location>
</feature>
<feature type="transmembrane region" description="Helical" evidence="1">
    <location>
        <begin position="151"/>
        <end position="170"/>
    </location>
</feature>
<dbReference type="EMBL" id="CP059399">
    <property type="protein sequence ID" value="QLY34049.1"/>
    <property type="molecule type" value="Genomic_DNA"/>
</dbReference>
<dbReference type="InterPro" id="IPR036259">
    <property type="entry name" value="MFS_trans_sf"/>
</dbReference>
<dbReference type="PANTHER" id="PTHR23530">
    <property type="entry name" value="TRANSPORT PROTEIN-RELATED"/>
    <property type="match status" value="1"/>
</dbReference>
<dbReference type="InterPro" id="IPR053160">
    <property type="entry name" value="MFS_DHA3_Transporter"/>
</dbReference>
<organism evidence="2 3">
    <name type="scientific">Nocardia huaxiensis</name>
    <dbReference type="NCBI Taxonomy" id="2755382"/>
    <lineage>
        <taxon>Bacteria</taxon>
        <taxon>Bacillati</taxon>
        <taxon>Actinomycetota</taxon>
        <taxon>Actinomycetes</taxon>
        <taxon>Mycobacteriales</taxon>
        <taxon>Nocardiaceae</taxon>
        <taxon>Nocardia</taxon>
    </lineage>
</organism>
<dbReference type="KEGG" id="nhu:H0264_01705"/>
<keyword evidence="3" id="KW-1185">Reference proteome</keyword>
<dbReference type="Gene3D" id="1.20.1250.20">
    <property type="entry name" value="MFS general substrate transporter like domains"/>
    <property type="match status" value="1"/>
</dbReference>
<dbReference type="AlphaFoldDB" id="A0A7D7A230"/>
<evidence type="ECO:0000256" key="1">
    <source>
        <dbReference type="SAM" id="Phobius"/>
    </source>
</evidence>
<feature type="transmembrane region" description="Helical" evidence="1">
    <location>
        <begin position="83"/>
        <end position="106"/>
    </location>
</feature>
<feature type="transmembrane region" description="Helical" evidence="1">
    <location>
        <begin position="58"/>
        <end position="77"/>
    </location>
</feature>
<feature type="transmembrane region" description="Helical" evidence="1">
    <location>
        <begin position="376"/>
        <end position="400"/>
    </location>
</feature>
<feature type="transmembrane region" description="Helical" evidence="1">
    <location>
        <begin position="406"/>
        <end position="428"/>
    </location>
</feature>
<feature type="transmembrane region" description="Helical" evidence="1">
    <location>
        <begin position="245"/>
        <end position="262"/>
    </location>
</feature>
<feature type="transmembrane region" description="Helical" evidence="1">
    <location>
        <begin position="336"/>
        <end position="355"/>
    </location>
</feature>
<feature type="transmembrane region" description="Helical" evidence="1">
    <location>
        <begin position="278"/>
        <end position="298"/>
    </location>
</feature>
<dbReference type="InterPro" id="IPR011701">
    <property type="entry name" value="MFS"/>
</dbReference>
<sequence>MFALTADLIPLYALYALLFADHGLSIAQISSLLAIWSTTSFVLEVPSGAWADTVSRRGLLVLSGVLLFAGFTAWTVFPSYAGFALGFVLWGTSGALRSGTFEALIYDELAAHRATGSYVRIMGRARAAAEIAALLGILAAAPLFAWGGYALVGWASVVVALVHTLTALTLPSAPKAVSAADVDDLDDADLEELPPRHSGALLAGIHSDGSSADCVDPGQKHAGMTGWRYVHMLRSGLREALRVRLIRRGLILAALLNGITAYDEYFALLAGDAGVSPWVAAILVGVTVAGAAAGALLADRTDGMRPRTMALALAVGGFLFIGGALLSGLAAQHPHAVYVLTAVGFTAIGIAYGIDYNAETIAGARLQDAIEGPARATVTSVSGLLTEVIAFAVFGFVALASLWISIPVMVALLGVPFLLTAALFPAWLPARKEEAPTPLTAG</sequence>
<feature type="transmembrane region" description="Helical" evidence="1">
    <location>
        <begin position="127"/>
        <end position="145"/>
    </location>
</feature>
<keyword evidence="1" id="KW-0812">Transmembrane</keyword>
<evidence type="ECO:0000313" key="2">
    <source>
        <dbReference type="EMBL" id="QLY34049.1"/>
    </source>
</evidence>
<dbReference type="Pfam" id="PF07690">
    <property type="entry name" value="MFS_1"/>
    <property type="match status" value="1"/>
</dbReference>
<keyword evidence="1" id="KW-1133">Transmembrane helix</keyword>
<dbReference type="SUPFAM" id="SSF103473">
    <property type="entry name" value="MFS general substrate transporter"/>
    <property type="match status" value="1"/>
</dbReference>
<protein>
    <submittedName>
        <fullName evidence="2">MFS transporter</fullName>
    </submittedName>
</protein>
<dbReference type="GO" id="GO:0022857">
    <property type="term" value="F:transmembrane transporter activity"/>
    <property type="evidence" value="ECO:0007669"/>
    <property type="project" value="InterPro"/>
</dbReference>
<keyword evidence="1" id="KW-0472">Membrane</keyword>
<dbReference type="Proteomes" id="UP000515512">
    <property type="component" value="Chromosome"/>
</dbReference>